<keyword evidence="5" id="KW-1185">Reference proteome</keyword>
<dbReference type="SMART" id="SM00671">
    <property type="entry name" value="SEL1"/>
    <property type="match status" value="5"/>
</dbReference>
<dbReference type="InterPro" id="IPR007052">
    <property type="entry name" value="CS_dom"/>
</dbReference>
<proteinExistence type="predicted"/>
<accession>A0ABQ8Y9P1</accession>
<feature type="region of interest" description="Disordered" evidence="1">
    <location>
        <begin position="321"/>
        <end position="412"/>
    </location>
</feature>
<evidence type="ECO:0000256" key="1">
    <source>
        <dbReference type="SAM" id="MobiDB-lite"/>
    </source>
</evidence>
<evidence type="ECO:0000313" key="5">
    <source>
        <dbReference type="Proteomes" id="UP001150062"/>
    </source>
</evidence>
<reference evidence="4" key="1">
    <citation type="submission" date="2022-08" db="EMBL/GenBank/DDBJ databases">
        <title>Novel sulfate-reducing endosymbionts in the free-living metamonad Anaeramoeba.</title>
        <authorList>
            <person name="Jerlstrom-Hultqvist J."/>
            <person name="Cepicka I."/>
            <person name="Gallot-Lavallee L."/>
            <person name="Salas-Leiva D."/>
            <person name="Curtis B.A."/>
            <person name="Zahonova K."/>
            <person name="Pipaliya S."/>
            <person name="Dacks J."/>
            <person name="Roger A.J."/>
        </authorList>
    </citation>
    <scope>NUCLEOTIDE SEQUENCE</scope>
    <source>
        <strain evidence="4">Schooner1</strain>
    </source>
</reference>
<feature type="compositionally biased region" description="Basic and acidic residues" evidence="1">
    <location>
        <begin position="399"/>
        <end position="412"/>
    </location>
</feature>
<evidence type="ECO:0000256" key="2">
    <source>
        <dbReference type="SAM" id="Phobius"/>
    </source>
</evidence>
<keyword evidence="2" id="KW-0812">Transmembrane</keyword>
<dbReference type="Gene3D" id="1.25.40.10">
    <property type="entry name" value="Tetratricopeptide repeat domain"/>
    <property type="match status" value="1"/>
</dbReference>
<name>A0ABQ8Y9P1_9EUKA</name>
<evidence type="ECO:0000259" key="3">
    <source>
        <dbReference type="PROSITE" id="PS51203"/>
    </source>
</evidence>
<keyword evidence="2" id="KW-0472">Membrane</keyword>
<dbReference type="InterPro" id="IPR044623">
    <property type="entry name" value="HRD3"/>
</dbReference>
<dbReference type="InterPro" id="IPR011990">
    <property type="entry name" value="TPR-like_helical_dom_sf"/>
</dbReference>
<keyword evidence="2" id="KW-1133">Transmembrane helix</keyword>
<evidence type="ECO:0000313" key="4">
    <source>
        <dbReference type="EMBL" id="KAJ6240933.1"/>
    </source>
</evidence>
<dbReference type="SUPFAM" id="SSF49764">
    <property type="entry name" value="HSP20-like chaperones"/>
    <property type="match status" value="1"/>
</dbReference>
<dbReference type="InterPro" id="IPR006597">
    <property type="entry name" value="Sel1-like"/>
</dbReference>
<gene>
    <name evidence="4" type="ORF">M0813_23582</name>
</gene>
<feature type="transmembrane region" description="Helical" evidence="2">
    <location>
        <begin position="419"/>
        <end position="439"/>
    </location>
</feature>
<feature type="compositionally biased region" description="Acidic residues" evidence="1">
    <location>
        <begin position="362"/>
        <end position="384"/>
    </location>
</feature>
<dbReference type="Pfam" id="PF08238">
    <property type="entry name" value="Sel1"/>
    <property type="match status" value="4"/>
</dbReference>
<dbReference type="Gene3D" id="2.60.40.790">
    <property type="match status" value="1"/>
</dbReference>
<sequence length="462" mass="53688">MKKAAEYKFEDNEGYVSIKYKPDKLVSEESINIKFFDTAISGQIEDNTPFVHGKLFDKINVEESFWELEKKGTINITCFKDTETKWECPIIDTYHEFLDAHSSYLISQYFANQKNYKAALPFLDQAAKKNHYTANYQLGSIYYFEEMGWEVQINEKKALKYLKVAVELGNGQSAYLIGISYQKGYGCEINYRTALEYYKRALELKCFDVYNSMGEIYYKGGYGIEQDFKIAFDYFKLASQHSSVDAMIQLGKMYIFGKGTERNFDQAQKYFTQATEINPSVKIDNHILIILQRGQKEYENDLENDYIQDDIDSDSEQHIFSIYDDDDDDDDDDEDDDDEDVGDENIIIEEEIYPEKEGKETEENDQNIDENNDSSYSDDNEYSSDDIQVNSKTKSIPENIEKKNENKNENNKTDNKKKFILAGVGAGILAGIGIAYYFYDRNKKKEEENLNIVTFSIFNNLF</sequence>
<dbReference type="Pfam" id="PF04969">
    <property type="entry name" value="CS"/>
    <property type="match status" value="1"/>
</dbReference>
<dbReference type="Proteomes" id="UP001150062">
    <property type="component" value="Unassembled WGS sequence"/>
</dbReference>
<organism evidence="4 5">
    <name type="scientific">Anaeramoeba flamelloides</name>
    <dbReference type="NCBI Taxonomy" id="1746091"/>
    <lineage>
        <taxon>Eukaryota</taxon>
        <taxon>Metamonada</taxon>
        <taxon>Anaeramoebidae</taxon>
        <taxon>Anaeramoeba</taxon>
    </lineage>
</organism>
<protein>
    <submittedName>
        <fullName evidence="4">Sel1-repeat-containing protein ybeq</fullName>
    </submittedName>
</protein>
<dbReference type="PROSITE" id="PS51203">
    <property type="entry name" value="CS"/>
    <property type="match status" value="1"/>
</dbReference>
<feature type="compositionally biased region" description="Acidic residues" evidence="1">
    <location>
        <begin position="323"/>
        <end position="352"/>
    </location>
</feature>
<comment type="caution">
    <text evidence="4">The sequence shown here is derived from an EMBL/GenBank/DDBJ whole genome shotgun (WGS) entry which is preliminary data.</text>
</comment>
<dbReference type="EMBL" id="JAOAOG010000197">
    <property type="protein sequence ID" value="KAJ6240933.1"/>
    <property type="molecule type" value="Genomic_DNA"/>
</dbReference>
<dbReference type="PANTHER" id="PTHR45084:SF1">
    <property type="entry name" value="ERAD-ASSOCIATED E3 UBIQUITIN-PROTEIN LIGASE COMPONENT HRD3A-RELATED"/>
    <property type="match status" value="1"/>
</dbReference>
<dbReference type="PANTHER" id="PTHR45084">
    <property type="entry name" value="ERAD-ASSOCIATED E3 UBIQUITIN-PROTEIN LIGASE COMPONENT HRD3A-RELATED"/>
    <property type="match status" value="1"/>
</dbReference>
<feature type="domain" description="CS" evidence="3">
    <location>
        <begin position="2"/>
        <end position="90"/>
    </location>
</feature>
<dbReference type="InterPro" id="IPR008978">
    <property type="entry name" value="HSP20-like_chaperone"/>
</dbReference>
<dbReference type="SUPFAM" id="SSF81901">
    <property type="entry name" value="HCP-like"/>
    <property type="match status" value="1"/>
</dbReference>